<feature type="compositionally biased region" description="Low complexity" evidence="1">
    <location>
        <begin position="29"/>
        <end position="39"/>
    </location>
</feature>
<evidence type="ECO:0000256" key="1">
    <source>
        <dbReference type="SAM" id="MobiDB-lite"/>
    </source>
</evidence>
<sequence>MDVGKRLPRQDAVLPGKQGRLVWSRASDAEQSTSASTTSEESENLRPNSWFATFEWSKFPKVQWAWLAQLSSLPSGSGSLSRKQLRALRYYLQKSMRRLRKRSKASAAEAVLESPSKPELNTDPEAENTNPEILALDQAASASRLRHRDDADRLPDELHYVRVPETSWDIALWRYLPQNSGLRSDVSHPNPRVVFSLAEFPCVPFSVVPPRVQILSFSRHCHCPSMQA</sequence>
<keyword evidence="3" id="KW-1185">Reference proteome</keyword>
<protein>
    <submittedName>
        <fullName evidence="2">Uncharacterized protein</fullName>
    </submittedName>
</protein>
<evidence type="ECO:0000313" key="3">
    <source>
        <dbReference type="Proteomes" id="UP001190700"/>
    </source>
</evidence>
<dbReference type="Proteomes" id="UP001190700">
    <property type="component" value="Unassembled WGS sequence"/>
</dbReference>
<feature type="region of interest" description="Disordered" evidence="1">
    <location>
        <begin position="101"/>
        <end position="127"/>
    </location>
</feature>
<organism evidence="2 3">
    <name type="scientific">Cymbomonas tetramitiformis</name>
    <dbReference type="NCBI Taxonomy" id="36881"/>
    <lineage>
        <taxon>Eukaryota</taxon>
        <taxon>Viridiplantae</taxon>
        <taxon>Chlorophyta</taxon>
        <taxon>Pyramimonadophyceae</taxon>
        <taxon>Pyramimonadales</taxon>
        <taxon>Pyramimonadaceae</taxon>
        <taxon>Cymbomonas</taxon>
    </lineage>
</organism>
<gene>
    <name evidence="2" type="ORF">CYMTET_22166</name>
</gene>
<dbReference type="EMBL" id="LGRX02010997">
    <property type="protein sequence ID" value="KAK3269392.1"/>
    <property type="molecule type" value="Genomic_DNA"/>
</dbReference>
<name>A0AAE0G0F4_9CHLO</name>
<dbReference type="AlphaFoldDB" id="A0AAE0G0F4"/>
<comment type="caution">
    <text evidence="2">The sequence shown here is derived from an EMBL/GenBank/DDBJ whole genome shotgun (WGS) entry which is preliminary data.</text>
</comment>
<feature type="region of interest" description="Disordered" evidence="1">
    <location>
        <begin position="24"/>
        <end position="44"/>
    </location>
</feature>
<evidence type="ECO:0000313" key="2">
    <source>
        <dbReference type="EMBL" id="KAK3269392.1"/>
    </source>
</evidence>
<accession>A0AAE0G0F4</accession>
<reference evidence="2 3" key="1">
    <citation type="journal article" date="2015" name="Genome Biol. Evol.">
        <title>Comparative Genomics of a Bacterivorous Green Alga Reveals Evolutionary Causalities and Consequences of Phago-Mixotrophic Mode of Nutrition.</title>
        <authorList>
            <person name="Burns J.A."/>
            <person name="Paasch A."/>
            <person name="Narechania A."/>
            <person name="Kim E."/>
        </authorList>
    </citation>
    <scope>NUCLEOTIDE SEQUENCE [LARGE SCALE GENOMIC DNA]</scope>
    <source>
        <strain evidence="2 3">PLY_AMNH</strain>
    </source>
</reference>
<proteinExistence type="predicted"/>